<reference evidence="1 2" key="1">
    <citation type="journal article" date="2013" name="Genome Announc.">
        <title>Draft Genome Sequence of Streptomyces viridochromogenes Strain Tu57, Producer of Avilamycin.</title>
        <authorList>
            <person name="Gruning B.A."/>
            <person name="Erxleben A."/>
            <person name="Hahnlein A."/>
            <person name="Gunther S."/>
        </authorList>
    </citation>
    <scope>NUCLEOTIDE SEQUENCE [LARGE SCALE GENOMIC DNA]</scope>
    <source>
        <strain evidence="1 2">Tue57</strain>
    </source>
</reference>
<gene>
    <name evidence="1" type="ORF">STVIR_4852</name>
</gene>
<dbReference type="PROSITE" id="PS51683">
    <property type="entry name" value="SAM_OMT_II"/>
    <property type="match status" value="1"/>
</dbReference>
<proteinExistence type="predicted"/>
<dbReference type="GO" id="GO:0008168">
    <property type="term" value="F:methyltransferase activity"/>
    <property type="evidence" value="ECO:0007669"/>
    <property type="project" value="InterPro"/>
</dbReference>
<protein>
    <recommendedName>
        <fullName evidence="3">O-methyltransferase</fullName>
    </recommendedName>
</protein>
<evidence type="ECO:0008006" key="3">
    <source>
        <dbReference type="Google" id="ProtNLM"/>
    </source>
</evidence>
<evidence type="ECO:0000313" key="1">
    <source>
        <dbReference type="EMBL" id="ELS54211.1"/>
    </source>
</evidence>
<evidence type="ECO:0000313" key="2">
    <source>
        <dbReference type="Proteomes" id="UP000011205"/>
    </source>
</evidence>
<dbReference type="EMBL" id="AMLP01000143">
    <property type="protein sequence ID" value="ELS54211.1"/>
    <property type="molecule type" value="Genomic_DNA"/>
</dbReference>
<dbReference type="SUPFAM" id="SSF53335">
    <property type="entry name" value="S-adenosyl-L-methionine-dependent methyltransferases"/>
    <property type="match status" value="1"/>
</dbReference>
<dbReference type="PATRIC" id="fig|1160705.3.peg.4796"/>
<organism evidence="1 2">
    <name type="scientific">Streptomyces viridochromogenes Tue57</name>
    <dbReference type="NCBI Taxonomy" id="1160705"/>
    <lineage>
        <taxon>Bacteria</taxon>
        <taxon>Bacillati</taxon>
        <taxon>Actinomycetota</taxon>
        <taxon>Actinomycetes</taxon>
        <taxon>Kitasatosporales</taxon>
        <taxon>Streptomycetaceae</taxon>
        <taxon>Streptomyces</taxon>
    </lineage>
</organism>
<dbReference type="AlphaFoldDB" id="L8P9H8"/>
<dbReference type="InterPro" id="IPR016461">
    <property type="entry name" value="COMT-like"/>
</dbReference>
<dbReference type="Proteomes" id="UP000011205">
    <property type="component" value="Unassembled WGS sequence"/>
</dbReference>
<accession>L8P9H8</accession>
<comment type="caution">
    <text evidence="1">The sequence shown here is derived from an EMBL/GenBank/DDBJ whole genome shotgun (WGS) entry which is preliminary data.</text>
</comment>
<dbReference type="Gene3D" id="3.40.50.150">
    <property type="entry name" value="Vaccinia Virus protein VP39"/>
    <property type="match status" value="1"/>
</dbReference>
<name>L8P9H8_STRVR</name>
<sequence length="65" mass="7235">MEPVLPRSVTADEVTYLSDLSMLVNVGGRERTREDFEEVCRRAGLTVTSLTPLPEAAPFWLIEAV</sequence>
<dbReference type="InterPro" id="IPR029063">
    <property type="entry name" value="SAM-dependent_MTases_sf"/>
</dbReference>